<evidence type="ECO:0000313" key="1">
    <source>
        <dbReference type="EMBL" id="MDC0711953.1"/>
    </source>
</evidence>
<sequence length="539" mass="61673">MKRKSLKRRWKGPLPTSGEIIGGVVGLFGWKPKRSVQDRTWRKFITGDAIHEDTRRQILRELIEERLRDTGELRTPAGRAVSREQMVRELEQVCEAHVSWWDALCARLKAALPMEASEFTNTVALRLAVVELAVRLAPLCLLHVPNAQTWLKEKPERIDIPEHLLTIMLRETLKHVRVTRNDLSEELDVSKEAVDQWLAKGKVIGIERLDEIAEVIAQKTGKDLDLLKALLRVTRLLTQVFQGVRDHVGKEELNWLVDGLWRLTQVAHLELEKMTVLLTGELRTQVLGELLVLGSETPLGPPLRRAMQAQEKDDSWRGVISAVPRQWERFLAKALAREQQYTHLRKVSQQEGFKYFMADEELITVGKMLGVLVPLDRLPTSFVELLEQPPEATAKQRLGLAWEYLIHLSSDEADPEAWRDLMSNAESCRLTQLSTDNAEEKDLWSLTSWAYYSQGLAKLYFKVDPIHTYADLLANAAWVEQIREALDALPPFPETVNPMLVEVLDALRKLKSAMERLPRMLREAERLASQLADLQRPVP</sequence>
<proteinExistence type="predicted"/>
<reference evidence="1 2" key="1">
    <citation type="submission" date="2022-11" db="EMBL/GenBank/DDBJ databases">
        <title>Minimal conservation of predation-associated metabolite biosynthetic gene clusters underscores biosynthetic potential of Myxococcota including descriptions for ten novel species: Archangium lansinium sp. nov., Myxococcus landrumus sp. nov., Nannocystis bai.</title>
        <authorList>
            <person name="Ahearne A."/>
            <person name="Stevens C."/>
            <person name="Dowd S."/>
        </authorList>
    </citation>
    <scope>NUCLEOTIDE SEQUENCE [LARGE SCALE GENOMIC DNA]</scope>
    <source>
        <strain evidence="1 2">NCWAL01</strain>
    </source>
</reference>
<comment type="caution">
    <text evidence="1">The sequence shown here is derived from an EMBL/GenBank/DDBJ whole genome shotgun (WGS) entry which is preliminary data.</text>
</comment>
<dbReference type="EMBL" id="JAQNDM010000002">
    <property type="protein sequence ID" value="MDC0711953.1"/>
    <property type="molecule type" value="Genomic_DNA"/>
</dbReference>
<keyword evidence="2" id="KW-1185">Reference proteome</keyword>
<accession>A0ABT5DEA8</accession>
<organism evidence="1 2">
    <name type="scientific">Stigmatella ashevillensis</name>
    <dbReference type="NCBI Taxonomy" id="2995309"/>
    <lineage>
        <taxon>Bacteria</taxon>
        <taxon>Pseudomonadati</taxon>
        <taxon>Myxococcota</taxon>
        <taxon>Myxococcia</taxon>
        <taxon>Myxococcales</taxon>
        <taxon>Cystobacterineae</taxon>
        <taxon>Archangiaceae</taxon>
        <taxon>Stigmatella</taxon>
    </lineage>
</organism>
<protein>
    <recommendedName>
        <fullName evidence="3">HTH cro/C1-type domain-containing protein</fullName>
    </recommendedName>
</protein>
<dbReference type="Proteomes" id="UP001221838">
    <property type="component" value="Unassembled WGS sequence"/>
</dbReference>
<name>A0ABT5DEA8_9BACT</name>
<gene>
    <name evidence="1" type="ORF">POL68_26030</name>
</gene>
<dbReference type="RefSeq" id="WP_272141979.1">
    <property type="nucleotide sequence ID" value="NZ_JAQNDM010000002.1"/>
</dbReference>
<evidence type="ECO:0008006" key="3">
    <source>
        <dbReference type="Google" id="ProtNLM"/>
    </source>
</evidence>
<evidence type="ECO:0000313" key="2">
    <source>
        <dbReference type="Proteomes" id="UP001221838"/>
    </source>
</evidence>